<dbReference type="InterPro" id="IPR017871">
    <property type="entry name" value="ABC_transporter-like_CS"/>
</dbReference>
<evidence type="ECO:0000256" key="4">
    <source>
        <dbReference type="ARBA" id="ARBA00022840"/>
    </source>
</evidence>
<dbReference type="PROSITE" id="PS50893">
    <property type="entry name" value="ABC_TRANSPORTER_2"/>
    <property type="match status" value="1"/>
</dbReference>
<dbReference type="PROSITE" id="PS00211">
    <property type="entry name" value="ABC_TRANSPORTER_1"/>
    <property type="match status" value="1"/>
</dbReference>
<dbReference type="AlphaFoldDB" id="A0A4S2DFH7"/>
<dbReference type="GO" id="GO:0022857">
    <property type="term" value="F:transmembrane transporter activity"/>
    <property type="evidence" value="ECO:0007669"/>
    <property type="project" value="UniProtKB-ARBA"/>
</dbReference>
<evidence type="ECO:0000313" key="6">
    <source>
        <dbReference type="EMBL" id="TGY40222.1"/>
    </source>
</evidence>
<dbReference type="PANTHER" id="PTHR43423">
    <property type="entry name" value="ABC TRANSPORTER I FAMILY MEMBER 17"/>
    <property type="match status" value="1"/>
</dbReference>
<proteinExistence type="predicted"/>
<dbReference type="CDD" id="cd03225">
    <property type="entry name" value="ABC_cobalt_CbiO_domain1"/>
    <property type="match status" value="1"/>
</dbReference>
<dbReference type="InterPro" id="IPR027417">
    <property type="entry name" value="P-loop_NTPase"/>
</dbReference>
<keyword evidence="3" id="KW-0547">Nucleotide-binding</keyword>
<dbReference type="GO" id="GO:0005524">
    <property type="term" value="F:ATP binding"/>
    <property type="evidence" value="ECO:0007669"/>
    <property type="project" value="UniProtKB-KW"/>
</dbReference>
<dbReference type="Pfam" id="PF00005">
    <property type="entry name" value="ABC_tran"/>
    <property type="match status" value="1"/>
</dbReference>
<reference evidence="6 7" key="1">
    <citation type="submission" date="2019-04" db="EMBL/GenBank/DDBJ databases">
        <title>Microbes associate with the intestines of laboratory mice.</title>
        <authorList>
            <person name="Navarre W."/>
            <person name="Wong E."/>
            <person name="Huang K."/>
            <person name="Tropini C."/>
            <person name="Ng K."/>
            <person name="Yu B."/>
        </authorList>
    </citation>
    <scope>NUCLEOTIDE SEQUENCE [LARGE SCALE GENOMIC DNA]</scope>
    <source>
        <strain evidence="6 7">NM50_B9-20</strain>
    </source>
</reference>
<evidence type="ECO:0000313" key="7">
    <source>
        <dbReference type="Proteomes" id="UP000306888"/>
    </source>
</evidence>
<keyword evidence="2" id="KW-0813">Transport</keyword>
<comment type="subcellular location">
    <subcellularLocation>
        <location evidence="1">Cell membrane</location>
        <topology evidence="1">Peripheral membrane protein</topology>
    </subcellularLocation>
</comment>
<keyword evidence="7" id="KW-1185">Reference proteome</keyword>
<organism evidence="6 7">
    <name type="scientific">Clostridium sartagoforme</name>
    <dbReference type="NCBI Taxonomy" id="84031"/>
    <lineage>
        <taxon>Bacteria</taxon>
        <taxon>Bacillati</taxon>
        <taxon>Bacillota</taxon>
        <taxon>Clostridia</taxon>
        <taxon>Eubacteriales</taxon>
        <taxon>Clostridiaceae</taxon>
        <taxon>Clostridium</taxon>
    </lineage>
</organism>
<dbReference type="InterPro" id="IPR003439">
    <property type="entry name" value="ABC_transporter-like_ATP-bd"/>
</dbReference>
<dbReference type="EMBL" id="SRYR01000015">
    <property type="protein sequence ID" value="TGY40222.1"/>
    <property type="molecule type" value="Genomic_DNA"/>
</dbReference>
<gene>
    <name evidence="6" type="ORF">E5347_15530</name>
</gene>
<dbReference type="GO" id="GO:0005886">
    <property type="term" value="C:plasma membrane"/>
    <property type="evidence" value="ECO:0007669"/>
    <property type="project" value="UniProtKB-SubCell"/>
</dbReference>
<dbReference type="OrthoDB" id="9785080at2"/>
<evidence type="ECO:0000256" key="3">
    <source>
        <dbReference type="ARBA" id="ARBA00022741"/>
    </source>
</evidence>
<comment type="caution">
    <text evidence="6">The sequence shown here is derived from an EMBL/GenBank/DDBJ whole genome shotgun (WGS) entry which is preliminary data.</text>
</comment>
<dbReference type="RefSeq" id="WP_136008138.1">
    <property type="nucleotide sequence ID" value="NZ_SRYR01000015.1"/>
</dbReference>
<evidence type="ECO:0000256" key="2">
    <source>
        <dbReference type="ARBA" id="ARBA00022448"/>
    </source>
</evidence>
<dbReference type="InterPro" id="IPR015856">
    <property type="entry name" value="ABC_transpr_CbiO/EcfA_su"/>
</dbReference>
<name>A0A4S2DFH7_9CLOT</name>
<dbReference type="Gene3D" id="3.40.50.300">
    <property type="entry name" value="P-loop containing nucleotide triphosphate hydrolases"/>
    <property type="match status" value="1"/>
</dbReference>
<dbReference type="GO" id="GO:0016887">
    <property type="term" value="F:ATP hydrolysis activity"/>
    <property type="evidence" value="ECO:0007669"/>
    <property type="project" value="InterPro"/>
</dbReference>
<keyword evidence="4 6" id="KW-0067">ATP-binding</keyword>
<sequence>MGILNIRNLTFKDKDNTIVDNVSLIIERGECISIVGESGSGKSTLLRLCADLISPSAGSIEYNNKNYLEYNPVDLRRSISYCTQTPYLFGNDVYENLCFPFKIRNKEIDNNRIYKLLIDFSLDKSYLDKDINLLSGGEKQRIALIRNLIFTPEILLLDEVTSALDSNNTMIVENYIKFLNKEGVTVIWVTHDEEQSKRIFNRKIYIKNGKIEDMEVIER</sequence>
<dbReference type="InterPro" id="IPR003593">
    <property type="entry name" value="AAA+_ATPase"/>
</dbReference>
<evidence type="ECO:0000259" key="5">
    <source>
        <dbReference type="PROSITE" id="PS50893"/>
    </source>
</evidence>
<protein>
    <submittedName>
        <fullName evidence="6">ATP-binding cassette domain-containing protein</fullName>
    </submittedName>
</protein>
<dbReference type="PANTHER" id="PTHR43423:SF1">
    <property type="entry name" value="ABC TRANSPORTER I FAMILY MEMBER 17"/>
    <property type="match status" value="1"/>
</dbReference>
<feature type="domain" description="ABC transporter" evidence="5">
    <location>
        <begin position="4"/>
        <end position="219"/>
    </location>
</feature>
<dbReference type="SUPFAM" id="SSF52540">
    <property type="entry name" value="P-loop containing nucleoside triphosphate hydrolases"/>
    <property type="match status" value="1"/>
</dbReference>
<evidence type="ECO:0000256" key="1">
    <source>
        <dbReference type="ARBA" id="ARBA00004202"/>
    </source>
</evidence>
<dbReference type="Proteomes" id="UP000306888">
    <property type="component" value="Unassembled WGS sequence"/>
</dbReference>
<dbReference type="SMART" id="SM00382">
    <property type="entry name" value="AAA"/>
    <property type="match status" value="1"/>
</dbReference>
<accession>A0A4S2DFH7</accession>